<keyword evidence="2" id="KW-0285">Flavoprotein</keyword>
<dbReference type="InterPro" id="IPR036188">
    <property type="entry name" value="FAD/NAD-bd_sf"/>
</dbReference>
<dbReference type="Proteomes" id="UP001057520">
    <property type="component" value="Chromosome"/>
</dbReference>
<dbReference type="SUPFAM" id="SSF51206">
    <property type="entry name" value="cAMP-binding domain-like"/>
    <property type="match status" value="1"/>
</dbReference>
<dbReference type="InterPro" id="IPR050097">
    <property type="entry name" value="Ferredoxin-NADP_redctase_2"/>
</dbReference>
<proteinExistence type="predicted"/>
<reference evidence="5 6" key="1">
    <citation type="submission" date="2022-04" db="EMBL/GenBank/DDBJ databases">
        <title>Genome sequence of soybean root-associated Caulobacter segnis RL271.</title>
        <authorList>
            <person name="Longley R."/>
            <person name="Bonito G."/>
            <person name="Trigodet F."/>
            <person name="Crosson S."/>
            <person name="Fiebig A."/>
        </authorList>
    </citation>
    <scope>NUCLEOTIDE SEQUENCE [LARGE SCALE GENOMIC DNA]</scope>
    <source>
        <strain evidence="5 6">RL271</strain>
    </source>
</reference>
<dbReference type="SMART" id="SM00100">
    <property type="entry name" value="cNMP"/>
    <property type="match status" value="1"/>
</dbReference>
<dbReference type="PRINTS" id="PR00469">
    <property type="entry name" value="PNDRDTASEII"/>
</dbReference>
<accession>A0ABY4ZZ99</accession>
<dbReference type="SUPFAM" id="SSF51905">
    <property type="entry name" value="FAD/NAD(P)-binding domain"/>
    <property type="match status" value="1"/>
</dbReference>
<name>A0ABY4ZZ99_9CAUL</name>
<dbReference type="Gene3D" id="3.50.50.60">
    <property type="entry name" value="FAD/NAD(P)-binding domain"/>
    <property type="match status" value="2"/>
</dbReference>
<dbReference type="InterPro" id="IPR023753">
    <property type="entry name" value="FAD/NAD-binding_dom"/>
</dbReference>
<evidence type="ECO:0000259" key="4">
    <source>
        <dbReference type="PROSITE" id="PS50042"/>
    </source>
</evidence>
<dbReference type="PROSITE" id="PS50042">
    <property type="entry name" value="CNMP_BINDING_3"/>
    <property type="match status" value="1"/>
</dbReference>
<evidence type="ECO:0000313" key="6">
    <source>
        <dbReference type="Proteomes" id="UP001057520"/>
    </source>
</evidence>
<protein>
    <recommendedName>
        <fullName evidence="1">Thioredoxin reductase</fullName>
    </recommendedName>
</protein>
<evidence type="ECO:0000256" key="1">
    <source>
        <dbReference type="ARBA" id="ARBA00018719"/>
    </source>
</evidence>
<dbReference type="PANTHER" id="PTHR48105">
    <property type="entry name" value="THIOREDOXIN REDUCTASE 1-RELATED-RELATED"/>
    <property type="match status" value="1"/>
</dbReference>
<dbReference type="PRINTS" id="PR00368">
    <property type="entry name" value="FADPNR"/>
</dbReference>
<keyword evidence="3" id="KW-0560">Oxidoreductase</keyword>
<dbReference type="Pfam" id="PF00027">
    <property type="entry name" value="cNMP_binding"/>
    <property type="match status" value="1"/>
</dbReference>
<dbReference type="EMBL" id="CP096040">
    <property type="protein sequence ID" value="USQ97840.1"/>
    <property type="molecule type" value="Genomic_DNA"/>
</dbReference>
<dbReference type="InterPro" id="IPR000595">
    <property type="entry name" value="cNMP-bd_dom"/>
</dbReference>
<dbReference type="Pfam" id="PF07992">
    <property type="entry name" value="Pyr_redox_2"/>
    <property type="match status" value="1"/>
</dbReference>
<dbReference type="InterPro" id="IPR018490">
    <property type="entry name" value="cNMP-bd_dom_sf"/>
</dbReference>
<evidence type="ECO:0000256" key="2">
    <source>
        <dbReference type="ARBA" id="ARBA00022630"/>
    </source>
</evidence>
<gene>
    <name evidence="5" type="ORF">MZV50_10010</name>
</gene>
<evidence type="ECO:0000313" key="5">
    <source>
        <dbReference type="EMBL" id="USQ97840.1"/>
    </source>
</evidence>
<dbReference type="Gene3D" id="2.60.120.10">
    <property type="entry name" value="Jelly Rolls"/>
    <property type="match status" value="1"/>
</dbReference>
<evidence type="ECO:0000256" key="3">
    <source>
        <dbReference type="ARBA" id="ARBA00023002"/>
    </source>
</evidence>
<sequence length="552" mass="58598">MAGTTFDTRRAQMFPRLEPAEIDRLRRFGQVIHAEAGAALATAGVPSPGLFVVLAGRVAISRRDAHDDRQPIVEHAAGQFIGEIAQLSGRPSLVDVTAITAVEALLIAPERLRAVLVAEAELGERIMRALILRRVSLIETGAGGPIIVGREADAEVIRLSGFLARNGHPFQQLDPDQMDCAKVLIQRFEVDESELPIVLCPNGQILRQPTNHQLGRCIGLVGPIDSDRIYDVAVVGAGPAGLSTAVYAASEGLSVLVLDTRAFGGQAGASARIENYLGFPTGITGMALMGRAYGQAQKFGAELAIPDEVASLVCEDDGKHRYRLALASGETAQAKTVVIASGARYRRLEVENLDRFEGACVHYWASPLEAKLCAGQEVALVGAGNSAGQAAVYLASQVKKVWMIVRGESLAATMSRYLIDRIESTPNIEVVVKSQVVDLEGEDAEGKSGQLSAIRWRGPNGVETTQAISHLFLFIGAAPNTAWLTHCHVELDNHGFVRTGTDLAPGHPLLQTSRKGVYAIGDVRAGSVKRVGAAIGEGAQAVAAIHAYLAEA</sequence>
<dbReference type="InterPro" id="IPR014710">
    <property type="entry name" value="RmlC-like_jellyroll"/>
</dbReference>
<feature type="domain" description="Cyclic nucleotide-binding" evidence="4">
    <location>
        <begin position="13"/>
        <end position="133"/>
    </location>
</feature>
<dbReference type="CDD" id="cd00038">
    <property type="entry name" value="CAP_ED"/>
    <property type="match status" value="1"/>
</dbReference>
<keyword evidence="6" id="KW-1185">Reference proteome</keyword>
<organism evidence="5 6">
    <name type="scientific">Caulobacter segnis</name>
    <dbReference type="NCBI Taxonomy" id="88688"/>
    <lineage>
        <taxon>Bacteria</taxon>
        <taxon>Pseudomonadati</taxon>
        <taxon>Pseudomonadota</taxon>
        <taxon>Alphaproteobacteria</taxon>
        <taxon>Caulobacterales</taxon>
        <taxon>Caulobacteraceae</taxon>
        <taxon>Caulobacter</taxon>
    </lineage>
</organism>